<evidence type="ECO:0000256" key="1">
    <source>
        <dbReference type="SAM" id="MobiDB-lite"/>
    </source>
</evidence>
<sequence length="1126" mass="127302">MRTRFLTDFFNSSATSQSLQTLDFLRFPPPQLPSPELFNFDNLSCFDQVTSLNTSPEIERFSVNESLSKFFSDVLPQYINSDIDQQTARAVTSEEKIDGCLDGASNNISTLVEFETPELQLSLKDSCVLHEEKMQFFFETADEEVNLDLLDFSHEVQKLLDIQKSIFHIEDYHVEFQEDHRSDIFDNGSLIEGQISSTRNTFPLLEIDETSLGINSNISEDKHIIFESNEPQQWIQKDELAFDDNEHFLSTEFNILEHLLNHPPVPCHQFEVSCVKFDPEYIINAIDHGYSSLTLTPLVFEPLKFFDTNTSHFSQVFSNTEVINEKEHCEQMFGDTTLITFNGLIVEHELTLRDDSFKSLPVPIFSDHEKILSVQEMVEEIFLKLKLQPSSTSDDIYLDWHLLEEDISNSSHNIFTSLKMFEDIDTYSVDADMKSCNIQIPILEFVLFDECSDEQKCKENIEVLKIQMSGNSMDSVPHDGIASSKLNDINKKMEIGEALVDNKVNKDPQFVESMSEFNDLDFFLNSLEDTFVKKQKETTDKKPEMDHALPVVSSKSLLKTHDSTKIPELPSAMESKKIDTNTCSLPDAIIIVNTQNVDTEMIISRRSTYQKILAMEKQGVQVVERDLNLPVDVILSAAVCLVLYDIKNIRTKTSSSDSELSSCVENIAANVLTSISFAFSGCILIFEGEVGFLGGIMESSAELYAAAASLGIDLQLFCSYSYDTTDEIIINCISHAAKSTKGLYPKMPESETLAESFLSRFPSVNPLSAHAILSSVGSLIHFLEMPHQQRVCAVKKYLVPESSIILFTALCKYGEREDSKSGMTDCCSSVSSGHDSGHCCPKIDHESKKRKYIDMPMDYSFNDVTWDTPKINMDFDEMYFGEKQRSKGLQEGYKGQVIDISDDDMAGEDFTFGHTVSFPTRSAPDNYGTRKNDWWSLPSFPTAAEITLNSQTDLKVSSIVNSPMNFCKEKGECKNDETPLSKAISSAQPQKGSPWTIDFLNRIKEKSRMRQQSLPLISSAPCFGHSGNSSKFRKRKSPSILDFYRYKSNSNSKSNMQNMEHKQKGTIQLSHSSKPVKSSSPLLPQTWTPTDKRAKRKLTFATDGSKGQSKLIWSDKTDHQTLNRRL</sequence>
<organism evidence="2 3">
    <name type="scientific">Lactuca sativa</name>
    <name type="common">Garden lettuce</name>
    <dbReference type="NCBI Taxonomy" id="4236"/>
    <lineage>
        <taxon>Eukaryota</taxon>
        <taxon>Viridiplantae</taxon>
        <taxon>Streptophyta</taxon>
        <taxon>Embryophyta</taxon>
        <taxon>Tracheophyta</taxon>
        <taxon>Spermatophyta</taxon>
        <taxon>Magnoliopsida</taxon>
        <taxon>eudicotyledons</taxon>
        <taxon>Gunneridae</taxon>
        <taxon>Pentapetalae</taxon>
        <taxon>asterids</taxon>
        <taxon>campanulids</taxon>
        <taxon>Asterales</taxon>
        <taxon>Asteraceae</taxon>
        <taxon>Cichorioideae</taxon>
        <taxon>Cichorieae</taxon>
        <taxon>Lactucinae</taxon>
        <taxon>Lactuca</taxon>
    </lineage>
</organism>
<dbReference type="GO" id="GO:0000712">
    <property type="term" value="P:resolution of meiotic recombination intermediates"/>
    <property type="evidence" value="ECO:0000318"/>
    <property type="project" value="GO_Central"/>
</dbReference>
<dbReference type="InterPro" id="IPR038824">
    <property type="entry name" value="SHOC1-like"/>
</dbReference>
<comment type="caution">
    <text evidence="2">The sequence shown here is derived from an EMBL/GenBank/DDBJ whole genome shotgun (WGS) entry which is preliminary data.</text>
</comment>
<dbReference type="PANTHER" id="PTHR35764">
    <property type="entry name" value="PROTEIN SHORTAGE IN CHIASMATA 1"/>
    <property type="match status" value="1"/>
</dbReference>
<dbReference type="AlphaFoldDB" id="A0A9R1UDT3"/>
<evidence type="ECO:0000313" key="2">
    <source>
        <dbReference type="EMBL" id="KAJ0185250.1"/>
    </source>
</evidence>
<dbReference type="Gramene" id="rna-gnl|WGS:NBSK|LSAT_9X55980_mrna">
    <property type="protein sequence ID" value="cds-PLY93440.1"/>
    <property type="gene ID" value="gene-LSAT_9X55980"/>
</dbReference>
<keyword evidence="3" id="KW-1185">Reference proteome</keyword>
<dbReference type="EMBL" id="NBSK02000009">
    <property type="protein sequence ID" value="KAJ0185250.1"/>
    <property type="molecule type" value="Genomic_DNA"/>
</dbReference>
<feature type="region of interest" description="Disordered" evidence="1">
    <location>
        <begin position="1071"/>
        <end position="1094"/>
    </location>
</feature>
<name>A0A9R1UDT3_LACSA</name>
<accession>A0A9R1UDT3</accession>
<protein>
    <submittedName>
        <fullName evidence="2">Uncharacterized protein</fullName>
    </submittedName>
</protein>
<gene>
    <name evidence="2" type="ORF">LSAT_V11C900479070</name>
</gene>
<evidence type="ECO:0000313" key="3">
    <source>
        <dbReference type="Proteomes" id="UP000235145"/>
    </source>
</evidence>
<reference evidence="2 3" key="1">
    <citation type="journal article" date="2017" name="Nat. Commun.">
        <title>Genome assembly with in vitro proximity ligation data and whole-genome triplication in lettuce.</title>
        <authorList>
            <person name="Reyes-Chin-Wo S."/>
            <person name="Wang Z."/>
            <person name="Yang X."/>
            <person name="Kozik A."/>
            <person name="Arikit S."/>
            <person name="Song C."/>
            <person name="Xia L."/>
            <person name="Froenicke L."/>
            <person name="Lavelle D.O."/>
            <person name="Truco M.J."/>
            <person name="Xia R."/>
            <person name="Zhu S."/>
            <person name="Xu C."/>
            <person name="Xu H."/>
            <person name="Xu X."/>
            <person name="Cox K."/>
            <person name="Korf I."/>
            <person name="Meyers B.C."/>
            <person name="Michelmore R.W."/>
        </authorList>
    </citation>
    <scope>NUCLEOTIDE SEQUENCE [LARGE SCALE GENOMIC DNA]</scope>
    <source>
        <strain evidence="3">cv. Salinas</strain>
        <tissue evidence="2">Seedlings</tissue>
    </source>
</reference>
<dbReference type="PANTHER" id="PTHR35764:SF1">
    <property type="entry name" value="PROTEIN SHORTAGE IN CHIASMATA 1"/>
    <property type="match status" value="1"/>
</dbReference>
<dbReference type="OrthoDB" id="2018152at2759"/>
<proteinExistence type="predicted"/>
<feature type="compositionally biased region" description="Low complexity" evidence="1">
    <location>
        <begin position="1071"/>
        <end position="1084"/>
    </location>
</feature>
<dbReference type="Proteomes" id="UP000235145">
    <property type="component" value="Unassembled WGS sequence"/>
</dbReference>